<evidence type="ECO:0000313" key="1">
    <source>
        <dbReference type="EMBL" id="KAK4016360.1"/>
    </source>
</evidence>
<dbReference type="EMBL" id="JAOYFB010000005">
    <property type="protein sequence ID" value="KAK4016360.1"/>
    <property type="molecule type" value="Genomic_DNA"/>
</dbReference>
<sequence>MAASAAKTVLVCDTNGAIKQQPSAYYFVLFLAQEIGKRDSPNASSRPTVRIESYWIVVVQQRPCDNILRLFDEKWNVRMSYCSLEFN</sequence>
<gene>
    <name evidence="1" type="ORF">OUZ56_031314</name>
</gene>
<evidence type="ECO:0000313" key="2">
    <source>
        <dbReference type="Proteomes" id="UP001234178"/>
    </source>
</evidence>
<proteinExistence type="predicted"/>
<keyword evidence="2" id="KW-1185">Reference proteome</keyword>
<name>A0ABQ9ZUP9_9CRUS</name>
<accession>A0ABQ9ZUP9</accession>
<dbReference type="Proteomes" id="UP001234178">
    <property type="component" value="Unassembled WGS sequence"/>
</dbReference>
<protein>
    <submittedName>
        <fullName evidence="1">Uncharacterized protein</fullName>
    </submittedName>
</protein>
<organism evidence="1 2">
    <name type="scientific">Daphnia magna</name>
    <dbReference type="NCBI Taxonomy" id="35525"/>
    <lineage>
        <taxon>Eukaryota</taxon>
        <taxon>Metazoa</taxon>
        <taxon>Ecdysozoa</taxon>
        <taxon>Arthropoda</taxon>
        <taxon>Crustacea</taxon>
        <taxon>Branchiopoda</taxon>
        <taxon>Diplostraca</taxon>
        <taxon>Cladocera</taxon>
        <taxon>Anomopoda</taxon>
        <taxon>Daphniidae</taxon>
        <taxon>Daphnia</taxon>
    </lineage>
</organism>
<reference evidence="1 2" key="1">
    <citation type="journal article" date="2023" name="Nucleic Acids Res.">
        <title>The hologenome of Daphnia magna reveals possible DNA methylation and microbiome-mediated evolution of the host genome.</title>
        <authorList>
            <person name="Chaturvedi A."/>
            <person name="Li X."/>
            <person name="Dhandapani V."/>
            <person name="Marshall H."/>
            <person name="Kissane S."/>
            <person name="Cuenca-Cambronero M."/>
            <person name="Asole G."/>
            <person name="Calvet F."/>
            <person name="Ruiz-Romero M."/>
            <person name="Marangio P."/>
            <person name="Guigo R."/>
            <person name="Rago D."/>
            <person name="Mirbahai L."/>
            <person name="Eastwood N."/>
            <person name="Colbourne J.K."/>
            <person name="Zhou J."/>
            <person name="Mallon E."/>
            <person name="Orsini L."/>
        </authorList>
    </citation>
    <scope>NUCLEOTIDE SEQUENCE [LARGE SCALE GENOMIC DNA]</scope>
    <source>
        <strain evidence="1">LRV0_1</strain>
    </source>
</reference>
<comment type="caution">
    <text evidence="1">The sequence shown here is derived from an EMBL/GenBank/DDBJ whole genome shotgun (WGS) entry which is preliminary data.</text>
</comment>